<evidence type="ECO:0000313" key="1">
    <source>
        <dbReference type="EMBL" id="MFD1874913.1"/>
    </source>
</evidence>
<accession>A0ABW4QZ71</accession>
<dbReference type="RefSeq" id="WP_382317115.1">
    <property type="nucleotide sequence ID" value="NZ_JBHUFD010000018.1"/>
</dbReference>
<dbReference type="Proteomes" id="UP001597197">
    <property type="component" value="Unassembled WGS sequence"/>
</dbReference>
<comment type="caution">
    <text evidence="1">The sequence shown here is derived from an EMBL/GenBank/DDBJ whole genome shotgun (WGS) entry which is preliminary data.</text>
</comment>
<dbReference type="EMBL" id="JBHUFD010000018">
    <property type="protein sequence ID" value="MFD1874913.1"/>
    <property type="molecule type" value="Genomic_DNA"/>
</dbReference>
<evidence type="ECO:0008006" key="3">
    <source>
        <dbReference type="Google" id="ProtNLM"/>
    </source>
</evidence>
<protein>
    <recommendedName>
        <fullName evidence="3">DUF3828 domain-containing protein</fullName>
    </recommendedName>
</protein>
<sequence>MQKTQIDKLLFIATLLMLTSCGQSTDSKIAARKPPIPQAALEGAQASDQAVAFINAYVANCNKKKGAVEIAQWVDSYKLTTTRFKTELKKLLADAYREDPELGLDADPIVDAQDYPDKGFELDSFDGQTNYVIVKGKNWPDFKLTMKMVLENNNWLVDGCGIINMPVTKRITRK</sequence>
<evidence type="ECO:0000313" key="2">
    <source>
        <dbReference type="Proteomes" id="UP001597197"/>
    </source>
</evidence>
<gene>
    <name evidence="1" type="ORF">ACFSDX_20935</name>
</gene>
<organism evidence="1 2">
    <name type="scientific">Hymenobacter bucti</name>
    <dbReference type="NCBI Taxonomy" id="1844114"/>
    <lineage>
        <taxon>Bacteria</taxon>
        <taxon>Pseudomonadati</taxon>
        <taxon>Bacteroidota</taxon>
        <taxon>Cytophagia</taxon>
        <taxon>Cytophagales</taxon>
        <taxon>Hymenobacteraceae</taxon>
        <taxon>Hymenobacter</taxon>
    </lineage>
</organism>
<proteinExistence type="predicted"/>
<name>A0ABW4QZ71_9BACT</name>
<reference evidence="2" key="1">
    <citation type="journal article" date="2019" name="Int. J. Syst. Evol. Microbiol.">
        <title>The Global Catalogue of Microorganisms (GCM) 10K type strain sequencing project: providing services to taxonomists for standard genome sequencing and annotation.</title>
        <authorList>
            <consortium name="The Broad Institute Genomics Platform"/>
            <consortium name="The Broad Institute Genome Sequencing Center for Infectious Disease"/>
            <person name="Wu L."/>
            <person name="Ma J."/>
        </authorList>
    </citation>
    <scope>NUCLEOTIDE SEQUENCE [LARGE SCALE GENOMIC DNA]</scope>
    <source>
        <strain evidence="2">CGMCC 1.15795</strain>
    </source>
</reference>
<dbReference type="PROSITE" id="PS51257">
    <property type="entry name" value="PROKAR_LIPOPROTEIN"/>
    <property type="match status" value="1"/>
</dbReference>
<keyword evidence="2" id="KW-1185">Reference proteome</keyword>